<feature type="chain" id="PRO_5046669391" evidence="1">
    <location>
        <begin position="19"/>
        <end position="225"/>
    </location>
</feature>
<feature type="signal peptide" evidence="1">
    <location>
        <begin position="1"/>
        <end position="18"/>
    </location>
</feature>
<organism evidence="2 3">
    <name type="scientific">Pseudomonas ulcerans</name>
    <dbReference type="NCBI Taxonomy" id="3115852"/>
    <lineage>
        <taxon>Bacteria</taxon>
        <taxon>Pseudomonadati</taxon>
        <taxon>Pseudomonadota</taxon>
        <taxon>Gammaproteobacteria</taxon>
        <taxon>Pseudomonadales</taxon>
        <taxon>Pseudomonadaceae</taxon>
        <taxon>Pseudomonas</taxon>
    </lineage>
</organism>
<evidence type="ECO:0000313" key="3">
    <source>
        <dbReference type="Proteomes" id="UP001335100"/>
    </source>
</evidence>
<proteinExistence type="predicted"/>
<dbReference type="PROSITE" id="PS51257">
    <property type="entry name" value="PROKAR_LIPOPROTEIN"/>
    <property type="match status" value="1"/>
</dbReference>
<accession>A0ABU7HNV6</accession>
<dbReference type="Proteomes" id="UP001335100">
    <property type="component" value="Unassembled WGS sequence"/>
</dbReference>
<keyword evidence="3" id="KW-1185">Reference proteome</keyword>
<evidence type="ECO:0000313" key="2">
    <source>
        <dbReference type="EMBL" id="MEE1933217.1"/>
    </source>
</evidence>
<evidence type="ECO:0000256" key="1">
    <source>
        <dbReference type="SAM" id="SignalP"/>
    </source>
</evidence>
<dbReference type="InterPro" id="IPR021747">
    <property type="entry name" value="DUF3313"/>
</dbReference>
<sequence length="225" mass="23988">MKVALVMGSLCLTSLLLAGCSSGGGLSKPDEYSGFLKDYSRLKEAKSPSGAPVMRWIDPQLKPDAYRSVYIEPSQLYPKPQPTAQIPQSTLQGISTYYDQALKRELGKSLPLASAPGPGVIVVRPAITAVSSKTEGLKAYEVIPVALVAAAVSTASGIRDQETDIATEAVFIDGGNNQVVAQVVRKGSGKPLENTSQVMKPEDVKEVIDGWAADLHQSYLNLKKK</sequence>
<keyword evidence="1" id="KW-0732">Signal</keyword>
<protein>
    <submittedName>
        <fullName evidence="2">DUF3313 domain-containing protein</fullName>
    </submittedName>
</protein>
<dbReference type="EMBL" id="JAZDQJ010000006">
    <property type="protein sequence ID" value="MEE1933217.1"/>
    <property type="molecule type" value="Genomic_DNA"/>
</dbReference>
<reference evidence="2 3" key="1">
    <citation type="submission" date="2024-01" db="EMBL/GenBank/DDBJ databases">
        <title>Unpublished Manusciprt.</title>
        <authorList>
            <person name="Duman M."/>
            <person name="Valdes E.G."/>
            <person name="Ajmi N."/>
            <person name="Altun S."/>
            <person name="Saticioglu I.B."/>
        </authorList>
    </citation>
    <scope>NUCLEOTIDE SEQUENCE [LARGE SCALE GENOMIC DNA]</scope>
    <source>
        <strain evidence="2 3">148P</strain>
    </source>
</reference>
<name>A0ABU7HNV6_9PSED</name>
<comment type="caution">
    <text evidence="2">The sequence shown here is derived from an EMBL/GenBank/DDBJ whole genome shotgun (WGS) entry which is preliminary data.</text>
</comment>
<dbReference type="Pfam" id="PF11769">
    <property type="entry name" value="DUF3313"/>
    <property type="match status" value="1"/>
</dbReference>
<gene>
    <name evidence="2" type="ORF">V0R50_08285</name>
</gene>
<dbReference type="RefSeq" id="WP_330074103.1">
    <property type="nucleotide sequence ID" value="NZ_JAZDQJ010000006.1"/>
</dbReference>